<evidence type="ECO:0000256" key="4">
    <source>
        <dbReference type="ARBA" id="ARBA00022803"/>
    </source>
</evidence>
<name>A0A8C4NFX3_EPTBU</name>
<keyword evidence="6" id="KW-1185">Reference proteome</keyword>
<dbReference type="InterPro" id="IPR033891">
    <property type="entry name" value="TTC38"/>
</dbReference>
<reference evidence="5" key="2">
    <citation type="submission" date="2025-09" db="UniProtKB">
        <authorList>
            <consortium name="Ensembl"/>
        </authorList>
    </citation>
    <scope>IDENTIFICATION</scope>
</reference>
<dbReference type="AlphaFoldDB" id="A0A8C4NFX3"/>
<dbReference type="Proteomes" id="UP000694388">
    <property type="component" value="Unplaced"/>
</dbReference>
<dbReference type="CDD" id="cd05804">
    <property type="entry name" value="StaR_like"/>
    <property type="match status" value="1"/>
</dbReference>
<evidence type="ECO:0000256" key="1">
    <source>
        <dbReference type="ARBA" id="ARBA00005857"/>
    </source>
</evidence>
<evidence type="ECO:0000256" key="3">
    <source>
        <dbReference type="ARBA" id="ARBA00022737"/>
    </source>
</evidence>
<reference evidence="5" key="1">
    <citation type="submission" date="2025-08" db="UniProtKB">
        <authorList>
            <consortium name="Ensembl"/>
        </authorList>
    </citation>
    <scope>IDENTIFICATION</scope>
</reference>
<dbReference type="InterPro" id="IPR011990">
    <property type="entry name" value="TPR-like_helical_dom_sf"/>
</dbReference>
<dbReference type="Ensembl" id="ENSEBUT00000002255.1">
    <property type="protein sequence ID" value="ENSEBUP00000001913.1"/>
    <property type="gene ID" value="ENSEBUG00000001536.1"/>
</dbReference>
<dbReference type="Gene3D" id="1.25.40.10">
    <property type="entry name" value="Tetratricopeptide repeat domain"/>
    <property type="match status" value="1"/>
</dbReference>
<evidence type="ECO:0000313" key="6">
    <source>
        <dbReference type="Proteomes" id="UP000694388"/>
    </source>
</evidence>
<accession>A0A8C4NFX3</accession>
<comment type="similarity">
    <text evidence="1">Belongs to the TTC38 family.</text>
</comment>
<keyword evidence="3" id="KW-0677">Repeat</keyword>
<keyword evidence="4" id="KW-0802">TPR repeat</keyword>
<organism evidence="5 6">
    <name type="scientific">Eptatretus burgeri</name>
    <name type="common">Inshore hagfish</name>
    <dbReference type="NCBI Taxonomy" id="7764"/>
    <lineage>
        <taxon>Eukaryota</taxon>
        <taxon>Metazoa</taxon>
        <taxon>Chordata</taxon>
        <taxon>Craniata</taxon>
        <taxon>Vertebrata</taxon>
        <taxon>Cyclostomata</taxon>
        <taxon>Myxini</taxon>
        <taxon>Myxiniformes</taxon>
        <taxon>Myxinidae</taxon>
        <taxon>Eptatretinae</taxon>
        <taxon>Eptatretus</taxon>
    </lineage>
</organism>
<dbReference type="PANTHER" id="PTHR16263:SF4">
    <property type="entry name" value="TETRATRICOPEPTIDE REPEAT PROTEIN 38"/>
    <property type="match status" value="1"/>
</dbReference>
<sequence>MSLFPLQDAKAWASRGIPLNCPSDTACKMFDASVQQYLGWFNDGTLGGLEGTLRRMLEADPCFVMGKVLSLGTSLLGTGVSPETNDGVKFELQELCKLEGNLGDKTRDLSTWEKQHINAIHLLSEGRFDAASCEWEDILNFYPRDPVALRFAHDAHFYLGQSQKMCDSIAGVLPEWPAEDPLSGYLKGIYAFGLVETNHFDEAEKQAKKALVLNPKDGWATHALAHVYEMRAQMNEGLMFMEDTESNWKTCDMLAAHNYWHWSLYFMDEGDYDKVLNIYDKEIEPRFTHSGAMLDIVDACSLLYRLEISGVDVSNRWLQLAKVCSSHYGDRLLVFNDLHLLMAALGAHDKGAQELISGMEEAGRSSADQAPFYSSPGVPLAHAMVAQACGRHEEVAATLSKLHAGFGVVGGSGPQRDVFNLIFIKSLLKSQKPKDSSLARYAAR</sequence>
<dbReference type="GeneTree" id="ENSGT00390000002669"/>
<dbReference type="SUPFAM" id="SSF48452">
    <property type="entry name" value="TPR-like"/>
    <property type="match status" value="1"/>
</dbReference>
<protein>
    <recommendedName>
        <fullName evidence="2">Tetratricopeptide repeat protein 38</fullName>
    </recommendedName>
</protein>
<proteinExistence type="inferred from homology"/>
<evidence type="ECO:0000313" key="5">
    <source>
        <dbReference type="Ensembl" id="ENSEBUP00000001913.1"/>
    </source>
</evidence>
<dbReference type="PANTHER" id="PTHR16263">
    <property type="entry name" value="TETRATRICOPEPTIDE REPEAT PROTEIN 38"/>
    <property type="match status" value="1"/>
</dbReference>
<evidence type="ECO:0000256" key="2">
    <source>
        <dbReference type="ARBA" id="ARBA00019992"/>
    </source>
</evidence>